<organism evidence="4 5">
    <name type="scientific">Thermogymnomonas acidicola</name>
    <dbReference type="NCBI Taxonomy" id="399579"/>
    <lineage>
        <taxon>Archaea</taxon>
        <taxon>Methanobacteriati</taxon>
        <taxon>Thermoplasmatota</taxon>
        <taxon>Thermoplasmata</taxon>
        <taxon>Thermoplasmatales</taxon>
        <taxon>Thermogymnomonas</taxon>
    </lineage>
</organism>
<reference evidence="4" key="1">
    <citation type="journal article" date="2014" name="Int. J. Syst. Evol. Microbiol.">
        <title>Complete genome sequence of Corynebacterium casei LMG S-19264T (=DSM 44701T), isolated from a smear-ripened cheese.</title>
        <authorList>
            <consortium name="US DOE Joint Genome Institute (JGI-PGF)"/>
            <person name="Walter F."/>
            <person name="Albersmeier A."/>
            <person name="Kalinowski J."/>
            <person name="Ruckert C."/>
        </authorList>
    </citation>
    <scope>NUCLEOTIDE SEQUENCE</scope>
    <source>
        <strain evidence="4">JCM 13583</strain>
    </source>
</reference>
<dbReference type="RefSeq" id="WP_188679901.1">
    <property type="nucleotide sequence ID" value="NZ_BMNY01000001.1"/>
</dbReference>
<sequence length="244" mass="27288">MPPGDLASTGNGDVDELLLGGLRRGTNALVTGEPFTPKDLLCYAFVNASVERGESVIVVLVDRGIPEVAENLRLLGLDPERAEESASIVYIDAYSRSIQVEPASKLAIQIDSPANVSMTIKAIDSVAQRLRLSGRRYNMVLWSLTSYPYMLEQHVLLRLLQQVAQKRKNEGCVSLYVLDEGIFEERFYEAINYVVDGKIRFRREGSRDYLRAEGFDGAATREWVEVVRSGATFHLGSFNVERIR</sequence>
<evidence type="ECO:0000256" key="2">
    <source>
        <dbReference type="ARBA" id="ARBA00022840"/>
    </source>
</evidence>
<evidence type="ECO:0000256" key="1">
    <source>
        <dbReference type="ARBA" id="ARBA00022741"/>
    </source>
</evidence>
<dbReference type="GO" id="GO:0005524">
    <property type="term" value="F:ATP binding"/>
    <property type="evidence" value="ECO:0007669"/>
    <property type="project" value="UniProtKB-KW"/>
</dbReference>
<feature type="domain" description="KaiC-like" evidence="3">
    <location>
        <begin position="9"/>
        <end position="204"/>
    </location>
</feature>
<dbReference type="Gene3D" id="3.40.50.300">
    <property type="entry name" value="P-loop containing nucleotide triphosphate hydrolases"/>
    <property type="match status" value="1"/>
</dbReference>
<dbReference type="InterPro" id="IPR014774">
    <property type="entry name" value="KaiC-like_dom"/>
</dbReference>
<dbReference type="EMBL" id="BMNY01000001">
    <property type="protein sequence ID" value="GGM69309.1"/>
    <property type="molecule type" value="Genomic_DNA"/>
</dbReference>
<comment type="caution">
    <text evidence="4">The sequence shown here is derived from an EMBL/GenBank/DDBJ whole genome shotgun (WGS) entry which is preliminary data.</text>
</comment>
<dbReference type="Pfam" id="PF06745">
    <property type="entry name" value="ATPase"/>
    <property type="match status" value="1"/>
</dbReference>
<evidence type="ECO:0000259" key="3">
    <source>
        <dbReference type="Pfam" id="PF06745"/>
    </source>
</evidence>
<protein>
    <recommendedName>
        <fullName evidence="3">KaiC-like domain-containing protein</fullName>
    </recommendedName>
</protein>
<proteinExistence type="predicted"/>
<keyword evidence="2" id="KW-0067">ATP-binding</keyword>
<evidence type="ECO:0000313" key="5">
    <source>
        <dbReference type="Proteomes" id="UP000632195"/>
    </source>
</evidence>
<accession>A0AA37BQ80</accession>
<keyword evidence="5" id="KW-1185">Reference proteome</keyword>
<dbReference type="PANTHER" id="PTHR43637:SF2">
    <property type="entry name" value="PROTEIN GVPD 1"/>
    <property type="match status" value="1"/>
</dbReference>
<dbReference type="PANTHER" id="PTHR43637">
    <property type="entry name" value="UPF0273 PROTEIN TM_0370"/>
    <property type="match status" value="1"/>
</dbReference>
<dbReference type="SUPFAM" id="SSF52540">
    <property type="entry name" value="P-loop containing nucleoside triphosphate hydrolases"/>
    <property type="match status" value="1"/>
</dbReference>
<evidence type="ECO:0000313" key="4">
    <source>
        <dbReference type="EMBL" id="GGM69309.1"/>
    </source>
</evidence>
<dbReference type="Proteomes" id="UP000632195">
    <property type="component" value="Unassembled WGS sequence"/>
</dbReference>
<gene>
    <name evidence="4" type="ORF">GCM10007108_04240</name>
</gene>
<dbReference type="InterPro" id="IPR027417">
    <property type="entry name" value="P-loop_NTPase"/>
</dbReference>
<reference evidence="4" key="2">
    <citation type="submission" date="2022-09" db="EMBL/GenBank/DDBJ databases">
        <authorList>
            <person name="Sun Q."/>
            <person name="Ohkuma M."/>
        </authorList>
    </citation>
    <scope>NUCLEOTIDE SEQUENCE</scope>
    <source>
        <strain evidence="4">JCM 13583</strain>
    </source>
</reference>
<dbReference type="AlphaFoldDB" id="A0AA37BQ80"/>
<keyword evidence="1" id="KW-0547">Nucleotide-binding</keyword>
<name>A0AA37BQ80_9ARCH</name>